<dbReference type="GO" id="GO:0016301">
    <property type="term" value="F:kinase activity"/>
    <property type="evidence" value="ECO:0007669"/>
    <property type="project" value="UniProtKB-KW"/>
</dbReference>
<proteinExistence type="predicted"/>
<protein>
    <submittedName>
        <fullName evidence="1">Uridine kinase</fullName>
    </submittedName>
</protein>
<evidence type="ECO:0000313" key="2">
    <source>
        <dbReference type="Proteomes" id="UP000295344"/>
    </source>
</evidence>
<evidence type="ECO:0000313" key="1">
    <source>
        <dbReference type="EMBL" id="TDS77454.1"/>
    </source>
</evidence>
<organism evidence="1 2">
    <name type="scientific">Amnibacterium kyonggiense</name>
    <dbReference type="NCBI Taxonomy" id="595671"/>
    <lineage>
        <taxon>Bacteria</taxon>
        <taxon>Bacillati</taxon>
        <taxon>Actinomycetota</taxon>
        <taxon>Actinomycetes</taxon>
        <taxon>Micrococcales</taxon>
        <taxon>Microbacteriaceae</taxon>
        <taxon>Amnibacterium</taxon>
    </lineage>
</organism>
<dbReference type="SUPFAM" id="SSF52540">
    <property type="entry name" value="P-loop containing nucleoside triphosphate hydrolases"/>
    <property type="match status" value="1"/>
</dbReference>
<dbReference type="RefSeq" id="WP_133766527.1">
    <property type="nucleotide sequence ID" value="NZ_BAAARP010000002.1"/>
</dbReference>
<dbReference type="OrthoDB" id="572586at2"/>
<comment type="caution">
    <text evidence="1">The sequence shown here is derived from an EMBL/GenBank/DDBJ whole genome shotgun (WGS) entry which is preliminary data.</text>
</comment>
<gene>
    <name evidence="1" type="ORF">CLV52_2400</name>
</gene>
<accession>A0A4V3EAV4</accession>
<keyword evidence="1" id="KW-0418">Kinase</keyword>
<dbReference type="Gene3D" id="3.40.50.300">
    <property type="entry name" value="P-loop containing nucleotide triphosphate hydrolases"/>
    <property type="match status" value="1"/>
</dbReference>
<dbReference type="AlphaFoldDB" id="A0A4V3EAV4"/>
<reference evidence="1 2" key="1">
    <citation type="submission" date="2019-03" db="EMBL/GenBank/DDBJ databases">
        <title>Genomic Encyclopedia of Archaeal and Bacterial Type Strains, Phase II (KMG-II): from individual species to whole genera.</title>
        <authorList>
            <person name="Goeker M."/>
        </authorList>
    </citation>
    <scope>NUCLEOTIDE SEQUENCE [LARGE SCALE GENOMIC DNA]</scope>
    <source>
        <strain evidence="1 2">DSM 24782</strain>
    </source>
</reference>
<name>A0A4V3EAV4_9MICO</name>
<keyword evidence="1" id="KW-0808">Transferase</keyword>
<sequence>MERDAVLERIAERLLGRRLDHPLRVGVDGVCGAGKTTFAHALAEAVRDAGGTAIEVDSDGFHHVRARRYRQGRDSARGYYEDAYDLDGLRDLVLRPLGPGGDRRYAEHLHDLETDEVAPRFAVAAPDAVVVLGCTFLQRGTLREDWDEVVWLEVPEGVATARGVARDAAALGGESAAEAAYASRYAAARRMYVEEEAPRDRASIVVDDTDPAAPLLIRA</sequence>
<dbReference type="Proteomes" id="UP000295344">
    <property type="component" value="Unassembled WGS sequence"/>
</dbReference>
<keyword evidence="2" id="KW-1185">Reference proteome</keyword>
<dbReference type="InterPro" id="IPR027417">
    <property type="entry name" value="P-loop_NTPase"/>
</dbReference>
<dbReference type="EMBL" id="SOAM01000002">
    <property type="protein sequence ID" value="TDS77454.1"/>
    <property type="molecule type" value="Genomic_DNA"/>
</dbReference>